<feature type="transmembrane region" description="Helical" evidence="9">
    <location>
        <begin position="6"/>
        <end position="25"/>
    </location>
</feature>
<feature type="transmembrane region" description="Helical" evidence="9">
    <location>
        <begin position="146"/>
        <end position="167"/>
    </location>
</feature>
<dbReference type="Pfam" id="PF00474">
    <property type="entry name" value="SSF"/>
    <property type="match status" value="2"/>
</dbReference>
<dbReference type="InterPro" id="IPR001734">
    <property type="entry name" value="Na/solute_symporter"/>
</dbReference>
<gene>
    <name evidence="10" type="primary">actP</name>
    <name evidence="10" type="ORF">GCHA_3519</name>
</gene>
<dbReference type="NCBIfam" id="TIGR03648">
    <property type="entry name" value="Na_symport_lg"/>
    <property type="match status" value="1"/>
</dbReference>
<feature type="transmembrane region" description="Helical" evidence="9">
    <location>
        <begin position="454"/>
        <end position="475"/>
    </location>
</feature>
<reference evidence="10 11" key="1">
    <citation type="journal article" date="2017" name="Antonie Van Leeuwenhoek">
        <title>Rhizobium rhizosphaerae sp. nov., a novel species isolated from rice rhizosphere.</title>
        <authorList>
            <person name="Zhao J.J."/>
            <person name="Zhang J."/>
            <person name="Zhang R.J."/>
            <person name="Zhang C.W."/>
            <person name="Yin H.Q."/>
            <person name="Zhang X.X."/>
        </authorList>
    </citation>
    <scope>NUCLEOTIDE SEQUENCE [LARGE SCALE GENOMIC DNA]</scope>
    <source>
        <strain evidence="10 11">S18K6</strain>
    </source>
</reference>
<accession>A0AAV3V3K2</accession>
<feature type="transmembrane region" description="Helical" evidence="9">
    <location>
        <begin position="179"/>
        <end position="200"/>
    </location>
</feature>
<dbReference type="InterPro" id="IPR050277">
    <property type="entry name" value="Sodium:Solute_Symporter"/>
</dbReference>
<dbReference type="InterPro" id="IPR038377">
    <property type="entry name" value="Na/Glc_symporter_sf"/>
</dbReference>
<sequence length="573" mass="61328">MDVQLLTFLIVGASFALYIAIAVWARAGSTQEFYVAGGGVHPIANGMATAADWMSAASFISMAGLISFMGYDGAVYLLGWTGGYVLLALCLAPYLRKFGKFTVPDFIGDRYYSQTARTVAVICAIFVCFTYVAGQMRGVGVVFSRFLEVDIVTGVVIGMAIVFFYTVLGGMKGITYTQVAQYCVLIFAYLVPAVFISIMVTGHVLPQTGFGASLADGSGVYLLEKLDGLSTQLGFNEYTSGTKGTFDVFCITAALMVGTAGLPHVIVRFFTVPKVRDARKSAGWALLFIAILYTTAPSIAAFARVNMIETINGPTVSEQAPTGTPYSEAPSWITNWEKTGLISWDDKNQDGKMFYSGDERNEMHVDRDIMVMANPEIANLPAWVIALVAAGGIAAALSTSAGLLLVISTSVSHDLLKRNLMPDISDRKELFYARLAAGIAIVIAGYFGVNPPGFVAQVVAFAFGLAASSFFPAIIMGIFMKRMNDKGAISGMLAGIGFTAAYIIYFKFINPAANVSQNWWFGVSPEGIGAIGMLVNFAVALVVFKMSKEAPAEIQQLVEDIRYPKGAGEASAH</sequence>
<feature type="transmembrane region" description="Helical" evidence="9">
    <location>
        <begin position="282"/>
        <end position="303"/>
    </location>
</feature>
<keyword evidence="4 9" id="KW-0812">Transmembrane</keyword>
<proteinExistence type="inferred from homology"/>
<dbReference type="AlphaFoldDB" id="A0AAV3V3K2"/>
<name>A0AAV3V3K2_9ALTE</name>
<evidence type="ECO:0000256" key="9">
    <source>
        <dbReference type="SAM" id="Phobius"/>
    </source>
</evidence>
<evidence type="ECO:0000313" key="10">
    <source>
        <dbReference type="EMBL" id="GAC11449.1"/>
    </source>
</evidence>
<dbReference type="Gene3D" id="1.20.1730.10">
    <property type="entry name" value="Sodium/glucose cotransporter"/>
    <property type="match status" value="1"/>
</dbReference>
<evidence type="ECO:0000256" key="4">
    <source>
        <dbReference type="ARBA" id="ARBA00022692"/>
    </source>
</evidence>
<feature type="transmembrane region" description="Helical" evidence="9">
    <location>
        <begin position="246"/>
        <end position="270"/>
    </location>
</feature>
<evidence type="ECO:0000256" key="2">
    <source>
        <dbReference type="ARBA" id="ARBA00006434"/>
    </source>
</evidence>
<dbReference type="InterPro" id="IPR019899">
    <property type="entry name" value="Na/solute_symporter_VC_2705"/>
</dbReference>
<dbReference type="EMBL" id="BAEM01000043">
    <property type="protein sequence ID" value="GAC11449.1"/>
    <property type="molecule type" value="Genomic_DNA"/>
</dbReference>
<feature type="transmembrane region" description="Helical" evidence="9">
    <location>
        <begin position="380"/>
        <end position="409"/>
    </location>
</feature>
<feature type="transmembrane region" description="Helical" evidence="9">
    <location>
        <begin position="487"/>
        <end position="508"/>
    </location>
</feature>
<comment type="caution">
    <text evidence="10">The sequence shown here is derived from an EMBL/GenBank/DDBJ whole genome shotgun (WGS) entry which is preliminary data.</text>
</comment>
<evidence type="ECO:0000256" key="1">
    <source>
        <dbReference type="ARBA" id="ARBA00004141"/>
    </source>
</evidence>
<organism evidence="10 11">
    <name type="scientific">Paraglaciecola chathamensis S18K6</name>
    <dbReference type="NCBI Taxonomy" id="1127672"/>
    <lineage>
        <taxon>Bacteria</taxon>
        <taxon>Pseudomonadati</taxon>
        <taxon>Pseudomonadota</taxon>
        <taxon>Gammaproteobacteria</taxon>
        <taxon>Alteromonadales</taxon>
        <taxon>Alteromonadaceae</taxon>
        <taxon>Paraglaciecola</taxon>
    </lineage>
</organism>
<evidence type="ECO:0000256" key="8">
    <source>
        <dbReference type="RuleBase" id="RU362091"/>
    </source>
</evidence>
<keyword evidence="5" id="KW-0769">Symport</keyword>
<evidence type="ECO:0000256" key="6">
    <source>
        <dbReference type="ARBA" id="ARBA00022989"/>
    </source>
</evidence>
<dbReference type="GO" id="GO:0005886">
    <property type="term" value="C:plasma membrane"/>
    <property type="evidence" value="ECO:0007669"/>
    <property type="project" value="TreeGrafter"/>
</dbReference>
<evidence type="ECO:0000313" key="11">
    <source>
        <dbReference type="Proteomes" id="UP000006320"/>
    </source>
</evidence>
<protein>
    <submittedName>
        <fullName evidence="10">Cation/acetate symporter</fullName>
    </submittedName>
</protein>
<dbReference type="PROSITE" id="PS50283">
    <property type="entry name" value="NA_SOLUT_SYMP_3"/>
    <property type="match status" value="1"/>
</dbReference>
<comment type="similarity">
    <text evidence="2 8">Belongs to the sodium:solute symporter (SSF) (TC 2.A.21) family.</text>
</comment>
<feature type="transmembrane region" description="Helical" evidence="9">
    <location>
        <begin position="528"/>
        <end position="544"/>
    </location>
</feature>
<dbReference type="Proteomes" id="UP000006320">
    <property type="component" value="Unassembled WGS sequence"/>
</dbReference>
<keyword evidence="7 9" id="KW-0472">Membrane</keyword>
<keyword evidence="3" id="KW-0813">Transport</keyword>
<dbReference type="PANTHER" id="PTHR48086:SF5">
    <property type="entry name" value="NA(+):SOLUTE SYMPORTER (SSF FAMILY)"/>
    <property type="match status" value="1"/>
</dbReference>
<feature type="transmembrane region" description="Helical" evidence="9">
    <location>
        <begin position="116"/>
        <end position="134"/>
    </location>
</feature>
<feature type="transmembrane region" description="Helical" evidence="9">
    <location>
        <begin position="74"/>
        <end position="95"/>
    </location>
</feature>
<dbReference type="RefSeq" id="WP_007990261.1">
    <property type="nucleotide sequence ID" value="NZ_BAEM01000043.1"/>
</dbReference>
<evidence type="ECO:0000256" key="3">
    <source>
        <dbReference type="ARBA" id="ARBA00022448"/>
    </source>
</evidence>
<evidence type="ECO:0000256" key="5">
    <source>
        <dbReference type="ARBA" id="ARBA00022847"/>
    </source>
</evidence>
<dbReference type="PANTHER" id="PTHR48086">
    <property type="entry name" value="SODIUM/PROLINE SYMPORTER-RELATED"/>
    <property type="match status" value="1"/>
</dbReference>
<comment type="subcellular location">
    <subcellularLocation>
        <location evidence="1">Membrane</location>
        <topology evidence="1">Multi-pass membrane protein</topology>
    </subcellularLocation>
</comment>
<dbReference type="GO" id="GO:0015293">
    <property type="term" value="F:symporter activity"/>
    <property type="evidence" value="ECO:0007669"/>
    <property type="project" value="UniProtKB-KW"/>
</dbReference>
<feature type="transmembrane region" description="Helical" evidence="9">
    <location>
        <begin position="430"/>
        <end position="448"/>
    </location>
</feature>
<dbReference type="CDD" id="cd11480">
    <property type="entry name" value="SLC5sbd_u4"/>
    <property type="match status" value="1"/>
</dbReference>
<evidence type="ECO:0000256" key="7">
    <source>
        <dbReference type="ARBA" id="ARBA00023136"/>
    </source>
</evidence>
<keyword evidence="6 9" id="KW-1133">Transmembrane helix</keyword>